<keyword evidence="1" id="KW-0805">Transcription regulation</keyword>
<dbReference type="PANTHER" id="PTHR46796">
    <property type="entry name" value="HTH-TYPE TRANSCRIPTIONAL ACTIVATOR RHAS-RELATED"/>
    <property type="match status" value="1"/>
</dbReference>
<organism evidence="5 6">
    <name type="scientific">Streptomyces asoensis</name>
    <dbReference type="NCBI Taxonomy" id="249586"/>
    <lineage>
        <taxon>Bacteria</taxon>
        <taxon>Bacillati</taxon>
        <taxon>Actinomycetota</taxon>
        <taxon>Actinomycetes</taxon>
        <taxon>Kitasatosporales</taxon>
        <taxon>Streptomycetaceae</taxon>
        <taxon>Streptomyces</taxon>
    </lineage>
</organism>
<reference evidence="6" key="1">
    <citation type="submission" date="2023-07" db="EMBL/GenBank/DDBJ databases">
        <title>Whole genome shotgun sequence of Streptomyces cacaoi subsp. asoensis NBRC 13813.</title>
        <authorList>
            <person name="Komaki H."/>
            <person name="Tamura T."/>
        </authorList>
    </citation>
    <scope>NUCLEOTIDE SEQUENCE [LARGE SCALE GENOMIC DNA]</scope>
    <source>
        <strain evidence="6">NBRC 13813</strain>
    </source>
</reference>
<dbReference type="Pfam" id="PF12833">
    <property type="entry name" value="HTH_18"/>
    <property type="match status" value="1"/>
</dbReference>
<proteinExistence type="predicted"/>
<dbReference type="EMBL" id="BNEB01000001">
    <property type="protein sequence ID" value="GHI58559.1"/>
    <property type="molecule type" value="Genomic_DNA"/>
</dbReference>
<dbReference type="InterPro" id="IPR050204">
    <property type="entry name" value="AraC_XylS_family_regulators"/>
</dbReference>
<dbReference type="InterPro" id="IPR018060">
    <property type="entry name" value="HTH_AraC"/>
</dbReference>
<protein>
    <submittedName>
        <fullName evidence="5">AraC family transcriptional regulator</fullName>
    </submittedName>
</protein>
<evidence type="ECO:0000313" key="5">
    <source>
        <dbReference type="EMBL" id="GHI58559.1"/>
    </source>
</evidence>
<dbReference type="SUPFAM" id="SSF46689">
    <property type="entry name" value="Homeodomain-like"/>
    <property type="match status" value="1"/>
</dbReference>
<accession>A0ABQ3RRS6</accession>
<evidence type="ECO:0000256" key="1">
    <source>
        <dbReference type="ARBA" id="ARBA00023015"/>
    </source>
</evidence>
<dbReference type="Pfam" id="PF14525">
    <property type="entry name" value="AraC_binding_2"/>
    <property type="match status" value="1"/>
</dbReference>
<dbReference type="PROSITE" id="PS01124">
    <property type="entry name" value="HTH_ARAC_FAMILY_2"/>
    <property type="match status" value="1"/>
</dbReference>
<dbReference type="InterPro" id="IPR009057">
    <property type="entry name" value="Homeodomain-like_sf"/>
</dbReference>
<dbReference type="SMART" id="SM00342">
    <property type="entry name" value="HTH_ARAC"/>
    <property type="match status" value="1"/>
</dbReference>
<keyword evidence="2" id="KW-0238">DNA-binding</keyword>
<dbReference type="RefSeq" id="WP_189917050.1">
    <property type="nucleotide sequence ID" value="NZ_BMSI01000001.1"/>
</dbReference>
<sequence length="330" mass="36144">MIGTVFRSEDVPSPDRFDFWREILGRTRSSDMASAHAGDFWAELRVMELGPVTVTPLSFLPTRFRRGPRTAHAGDPGVYHLSLLLDGGLTLEHAGREATFGPGDVHLADSARPYDLRSAVPAEGGVVRGVGVDFPRALLPLPSRRVREVLGRGLPGREGLGALLTDYLLGLDRQADTLRPCDAPRLGTVVLDLVSALFAQALDDEGVLPQESRRRVTGAAVRDFIRRNLHDPELTPPAIAAAHHISLSYLHRVFQEQTPGESGETVAAWIRARRMEAARRDLADPALRATPIHVIGARWGFPRASDFTRAYRAHHGAPPGEHRPGTPPRR</sequence>
<dbReference type="Gene3D" id="1.10.10.60">
    <property type="entry name" value="Homeodomain-like"/>
    <property type="match status" value="1"/>
</dbReference>
<dbReference type="Proteomes" id="UP000649259">
    <property type="component" value="Unassembled WGS sequence"/>
</dbReference>
<dbReference type="GeneID" id="91468148"/>
<evidence type="ECO:0000313" key="6">
    <source>
        <dbReference type="Proteomes" id="UP000649259"/>
    </source>
</evidence>
<dbReference type="InterPro" id="IPR018062">
    <property type="entry name" value="HTH_AraC-typ_CS"/>
</dbReference>
<evidence type="ECO:0000256" key="2">
    <source>
        <dbReference type="ARBA" id="ARBA00023125"/>
    </source>
</evidence>
<dbReference type="PROSITE" id="PS00041">
    <property type="entry name" value="HTH_ARAC_FAMILY_1"/>
    <property type="match status" value="1"/>
</dbReference>
<dbReference type="PANTHER" id="PTHR46796:SF6">
    <property type="entry name" value="ARAC SUBFAMILY"/>
    <property type="match status" value="1"/>
</dbReference>
<keyword evidence="3" id="KW-0804">Transcription</keyword>
<gene>
    <name evidence="5" type="ORF">Saso_02090</name>
</gene>
<dbReference type="InterPro" id="IPR035418">
    <property type="entry name" value="AraC-bd_2"/>
</dbReference>
<name>A0ABQ3RRS6_9ACTN</name>
<keyword evidence="6" id="KW-1185">Reference proteome</keyword>
<evidence type="ECO:0000256" key="3">
    <source>
        <dbReference type="ARBA" id="ARBA00023163"/>
    </source>
</evidence>
<evidence type="ECO:0000259" key="4">
    <source>
        <dbReference type="PROSITE" id="PS01124"/>
    </source>
</evidence>
<comment type="caution">
    <text evidence="5">The sequence shown here is derived from an EMBL/GenBank/DDBJ whole genome shotgun (WGS) entry which is preliminary data.</text>
</comment>
<feature type="domain" description="HTH araC/xylS-type" evidence="4">
    <location>
        <begin position="219"/>
        <end position="325"/>
    </location>
</feature>